<dbReference type="AlphaFoldDB" id="W3X860"/>
<accession>W3X860</accession>
<evidence type="ECO:0000313" key="4">
    <source>
        <dbReference type="EMBL" id="ETS81597.1"/>
    </source>
</evidence>
<evidence type="ECO:0000313" key="5">
    <source>
        <dbReference type="Proteomes" id="UP000030651"/>
    </source>
</evidence>
<dbReference type="Pfam" id="PF00145">
    <property type="entry name" value="DNA_methylase"/>
    <property type="match status" value="1"/>
</dbReference>
<dbReference type="EMBL" id="KI912112">
    <property type="protein sequence ID" value="ETS81597.1"/>
    <property type="molecule type" value="Genomic_DNA"/>
</dbReference>
<keyword evidence="5" id="KW-1185">Reference proteome</keyword>
<dbReference type="HOGENOM" id="CLU_298775_0_0_1"/>
<keyword evidence="1" id="KW-0489">Methyltransferase</keyword>
<dbReference type="RefSeq" id="XP_007833371.1">
    <property type="nucleotide sequence ID" value="XM_007835180.1"/>
</dbReference>
<proteinExistence type="predicted"/>
<keyword evidence="2" id="KW-0808">Transferase</keyword>
<gene>
    <name evidence="4" type="ORF">PFICI_06599</name>
</gene>
<reference evidence="5" key="1">
    <citation type="journal article" date="2015" name="BMC Genomics">
        <title>Genomic and transcriptomic analysis of the endophytic fungus Pestalotiopsis fici reveals its lifestyle and high potential for synthesis of natural products.</title>
        <authorList>
            <person name="Wang X."/>
            <person name="Zhang X."/>
            <person name="Liu L."/>
            <person name="Xiang M."/>
            <person name="Wang W."/>
            <person name="Sun X."/>
            <person name="Che Y."/>
            <person name="Guo L."/>
            <person name="Liu G."/>
            <person name="Guo L."/>
            <person name="Wang C."/>
            <person name="Yin W.B."/>
            <person name="Stadler M."/>
            <person name="Zhang X."/>
            <person name="Liu X."/>
        </authorList>
    </citation>
    <scope>NUCLEOTIDE SEQUENCE [LARGE SCALE GENOMIC DNA]</scope>
    <source>
        <strain evidence="5">W106-1 / CGMCC3.15140</strain>
    </source>
</reference>
<dbReference type="KEGG" id="pfy:PFICI_06599"/>
<dbReference type="Gene3D" id="3.40.50.150">
    <property type="entry name" value="Vaccinia Virus protein VP39"/>
    <property type="match status" value="1"/>
</dbReference>
<evidence type="ECO:0000256" key="3">
    <source>
        <dbReference type="SAM" id="MobiDB-lite"/>
    </source>
</evidence>
<dbReference type="GeneID" id="19271612"/>
<feature type="region of interest" description="Disordered" evidence="3">
    <location>
        <begin position="1"/>
        <end position="30"/>
    </location>
</feature>
<feature type="region of interest" description="Disordered" evidence="3">
    <location>
        <begin position="424"/>
        <end position="443"/>
    </location>
</feature>
<dbReference type="InterPro" id="IPR029063">
    <property type="entry name" value="SAM-dependent_MTases_sf"/>
</dbReference>
<dbReference type="InterPro" id="IPR001525">
    <property type="entry name" value="C5_MeTfrase"/>
</dbReference>
<evidence type="ECO:0000256" key="1">
    <source>
        <dbReference type="ARBA" id="ARBA00022603"/>
    </source>
</evidence>
<organism evidence="4 5">
    <name type="scientific">Pestalotiopsis fici (strain W106-1 / CGMCC3.15140)</name>
    <dbReference type="NCBI Taxonomy" id="1229662"/>
    <lineage>
        <taxon>Eukaryota</taxon>
        <taxon>Fungi</taxon>
        <taxon>Dikarya</taxon>
        <taxon>Ascomycota</taxon>
        <taxon>Pezizomycotina</taxon>
        <taxon>Sordariomycetes</taxon>
        <taxon>Xylariomycetidae</taxon>
        <taxon>Amphisphaeriales</taxon>
        <taxon>Sporocadaceae</taxon>
        <taxon>Pestalotiopsis</taxon>
    </lineage>
</organism>
<dbReference type="Proteomes" id="UP000030651">
    <property type="component" value="Unassembled WGS sequence"/>
</dbReference>
<dbReference type="SUPFAM" id="SSF53335">
    <property type="entry name" value="S-adenosyl-L-methionine-dependent methyltransferases"/>
    <property type="match status" value="1"/>
</dbReference>
<dbReference type="GO" id="GO:0032259">
    <property type="term" value="P:methylation"/>
    <property type="evidence" value="ECO:0007669"/>
    <property type="project" value="UniProtKB-KW"/>
</dbReference>
<dbReference type="OrthoDB" id="423221at2759"/>
<sequence>MAPDDTSRAGSRGKGRLKQTSEDSDMADHGAAFIRSLTRSSRKRKIEDVTDDESGFSIEDMEPNVAVASPARHNGLNTNLREIYNAEDAFRDLMRRALLPEPGQGPLPSLRDIALAGGFRLNVGTMCSGTDAPIFALKMLQNEFYAMTGMELFRYKQQYAVEIDPYKQAYLRRNTDADVFRDVRDFAQPNIGEAKLLTALGSRKSISYDKWQMLIVGTSCVSFSNLNNAKQKDYGGPAAGDFHRYLQKIWETKEDPGQQPHKRKISTLLGQIVQNLTLSESDATFFPVLTFIQNNQPAIVIFENVLDAPWEDLETIFMPAVGYKAAFMSCDTKDYYMPQTRQRKYLVAFSNEAFGSNMTGDMAKDAMSYLKYFQRRASVDVEKFLYHNTDPATQVDIQQLEHEKANKTTRESSWQFSQQRHENVRQTEGLGRSHPFSGLKPTGETRFYDRANQTIMARQPDRVKDVADISLLRGLTASPSYDSRFKVKIHDFSQNVDRNLGTNPFGISGCLTPSGMAFISNQSRFVTGREYLQLQGLPVQSLSLSRETTDQLKNLAGNAMTTTVVGAIFLSAIMAMHKHNGPAMRHGFPHISDLDETFKGPLSSLPRFRLVPTDHEQDLSFDPSGYVNATTGEILALTKRIRPYCFCTGTAMYSSAILWKCQTCDTIRCGNCKGNPKHDYAKLDLVPEAFGQEAAKLMLMKHFPQVLCGMFPSNVARACLSKLRGCWCNESDHIVVTSLLCNAVFYFDGVHLSETVSICYGSQPGFKVKIMIDAESITWYLFIDPHSDVAEMLAPTLVEASRPDQAFDRHSREYFPSPERVRDFLLRGRPVSRAQIADEDLPSLPMHQQWLPWNFFQPSRMVNGSQVYNQRVLVTKEEKSLTIDRLPEEDEDQCVTDRLAEGICESLYGTWEQKPNCDVAENSLYVQHQNNGEDLFLFKDPSRIGPAELDAFVLSKNPRLMQWHEHREVLLSFVPMAEPSRQIHKLPRGTYVMLITMDGFWQSDT</sequence>
<dbReference type="STRING" id="1229662.W3X860"/>
<name>W3X860_PESFW</name>
<dbReference type="eggNOG" id="KOG0298">
    <property type="taxonomic scope" value="Eukaryota"/>
</dbReference>
<dbReference type="GO" id="GO:0008168">
    <property type="term" value="F:methyltransferase activity"/>
    <property type="evidence" value="ECO:0007669"/>
    <property type="project" value="UniProtKB-KW"/>
</dbReference>
<dbReference type="InParanoid" id="W3X860"/>
<protein>
    <submittedName>
        <fullName evidence="4">Uncharacterized protein</fullName>
    </submittedName>
</protein>
<evidence type="ECO:0000256" key="2">
    <source>
        <dbReference type="ARBA" id="ARBA00022679"/>
    </source>
</evidence>